<accession>A0ABR9QFW0</accession>
<proteinExistence type="predicted"/>
<organism evidence="1 2">
    <name type="scientific">Litchfieldia luteola</name>
    <dbReference type="NCBI Taxonomy" id="682179"/>
    <lineage>
        <taxon>Bacteria</taxon>
        <taxon>Bacillati</taxon>
        <taxon>Bacillota</taxon>
        <taxon>Bacilli</taxon>
        <taxon>Bacillales</taxon>
        <taxon>Bacillaceae</taxon>
        <taxon>Litchfieldia</taxon>
    </lineage>
</organism>
<dbReference type="Pfam" id="PF26149">
    <property type="entry name" value="YuzK"/>
    <property type="match status" value="1"/>
</dbReference>
<comment type="caution">
    <text evidence="1">The sequence shown here is derived from an EMBL/GenBank/DDBJ whole genome shotgun (WGS) entry which is preliminary data.</text>
</comment>
<dbReference type="InterPro" id="IPR058676">
    <property type="entry name" value="YuzK"/>
</dbReference>
<name>A0ABR9QFW0_9BACI</name>
<dbReference type="EMBL" id="JADCLJ010000009">
    <property type="protein sequence ID" value="MBE4907387.1"/>
    <property type="molecule type" value="Genomic_DNA"/>
</dbReference>
<reference evidence="1 2" key="1">
    <citation type="submission" date="2020-10" db="EMBL/GenBank/DDBJ databases">
        <title>Bacillus sp. HD4P25, an endophyte from a halophyte.</title>
        <authorList>
            <person name="Sun J.-Q."/>
        </authorList>
    </citation>
    <scope>NUCLEOTIDE SEQUENCE [LARGE SCALE GENOMIC DNA]</scope>
    <source>
        <strain evidence="1 2">YIM 93174</strain>
    </source>
</reference>
<dbReference type="Proteomes" id="UP001516662">
    <property type="component" value="Unassembled WGS sequence"/>
</dbReference>
<dbReference type="RefSeq" id="WP_193534976.1">
    <property type="nucleotide sequence ID" value="NZ_JADCLJ010000009.1"/>
</dbReference>
<evidence type="ECO:0000313" key="2">
    <source>
        <dbReference type="Proteomes" id="UP001516662"/>
    </source>
</evidence>
<protein>
    <submittedName>
        <fullName evidence="1">Uncharacterized protein</fullName>
    </submittedName>
</protein>
<sequence length="57" mass="6659">MNYTSEMEKAMHQAHGISYEVYSSNVEARMKVEQKREQDYVKGKLLIARLDSKVHSI</sequence>
<evidence type="ECO:0000313" key="1">
    <source>
        <dbReference type="EMBL" id="MBE4907387.1"/>
    </source>
</evidence>
<keyword evidence="2" id="KW-1185">Reference proteome</keyword>
<gene>
    <name evidence="1" type="ORF">IMZ08_04835</name>
</gene>